<comment type="caution">
    <text evidence="1">The sequence shown here is derived from an EMBL/GenBank/DDBJ whole genome shotgun (WGS) entry which is preliminary data.</text>
</comment>
<name>A0ABQ2KKF5_9NOCA</name>
<keyword evidence="2" id="KW-1185">Reference proteome</keyword>
<proteinExistence type="predicted"/>
<organism evidence="1 2">
    <name type="scientific">Nocardia rhizosphaerihabitans</name>
    <dbReference type="NCBI Taxonomy" id="1691570"/>
    <lineage>
        <taxon>Bacteria</taxon>
        <taxon>Bacillati</taxon>
        <taxon>Actinomycetota</taxon>
        <taxon>Actinomycetes</taxon>
        <taxon>Mycobacteriales</taxon>
        <taxon>Nocardiaceae</taxon>
        <taxon>Nocardia</taxon>
    </lineage>
</organism>
<reference evidence="2" key="1">
    <citation type="journal article" date="2019" name="Int. J. Syst. Evol. Microbiol.">
        <title>The Global Catalogue of Microorganisms (GCM) 10K type strain sequencing project: providing services to taxonomists for standard genome sequencing and annotation.</title>
        <authorList>
            <consortium name="The Broad Institute Genomics Platform"/>
            <consortium name="The Broad Institute Genome Sequencing Center for Infectious Disease"/>
            <person name="Wu L."/>
            <person name="Ma J."/>
        </authorList>
    </citation>
    <scope>NUCLEOTIDE SEQUENCE [LARGE SCALE GENOMIC DNA]</scope>
    <source>
        <strain evidence="2">CGMCC 4.7329</strain>
    </source>
</reference>
<dbReference type="Proteomes" id="UP000658127">
    <property type="component" value="Unassembled WGS sequence"/>
</dbReference>
<gene>
    <name evidence="1" type="ORF">GCM10011610_41210</name>
</gene>
<evidence type="ECO:0000313" key="2">
    <source>
        <dbReference type="Proteomes" id="UP000658127"/>
    </source>
</evidence>
<sequence length="58" mass="6633">MDESRIDIGGSRDEITEPLGFDEPRLIHVRDHPDLTRLRRIAAHIEGGEIHRNIGGHR</sequence>
<dbReference type="EMBL" id="BMNE01000004">
    <property type="protein sequence ID" value="GGN86185.1"/>
    <property type="molecule type" value="Genomic_DNA"/>
</dbReference>
<accession>A0ABQ2KKF5</accession>
<evidence type="ECO:0000313" key="1">
    <source>
        <dbReference type="EMBL" id="GGN86185.1"/>
    </source>
</evidence>
<protein>
    <submittedName>
        <fullName evidence="1">Uncharacterized protein</fullName>
    </submittedName>
</protein>